<evidence type="ECO:0000313" key="5">
    <source>
        <dbReference type="Proteomes" id="UP000091857"/>
    </source>
</evidence>
<reference evidence="5" key="1">
    <citation type="journal article" date="2016" name="Nat. Biotechnol.">
        <title>Sequencing wild and cultivated cassava and related species reveals extensive interspecific hybridization and genetic diversity.</title>
        <authorList>
            <person name="Bredeson J.V."/>
            <person name="Lyons J.B."/>
            <person name="Prochnik S.E."/>
            <person name="Wu G.A."/>
            <person name="Ha C.M."/>
            <person name="Edsinger-Gonzales E."/>
            <person name="Grimwood J."/>
            <person name="Schmutz J."/>
            <person name="Rabbi I.Y."/>
            <person name="Egesi C."/>
            <person name="Nauluvula P."/>
            <person name="Lebot V."/>
            <person name="Ndunguru J."/>
            <person name="Mkamilo G."/>
            <person name="Bart R.S."/>
            <person name="Setter T.L."/>
            <person name="Gleadow R.M."/>
            <person name="Kulakow P."/>
            <person name="Ferguson M.E."/>
            <person name="Rounsley S."/>
            <person name="Rokhsar D.S."/>
        </authorList>
    </citation>
    <scope>NUCLEOTIDE SEQUENCE [LARGE SCALE GENOMIC DNA]</scope>
    <source>
        <strain evidence="5">cv. AM560-2</strain>
    </source>
</reference>
<feature type="transmembrane region" description="Helical" evidence="1">
    <location>
        <begin position="167"/>
        <end position="190"/>
    </location>
</feature>
<dbReference type="Gramene" id="Manes.08G121700.1.v8.1">
    <property type="protein sequence ID" value="Manes.08G121700.1.v8.1.CDS"/>
    <property type="gene ID" value="Manes.08G121700.v8.1"/>
</dbReference>
<protein>
    <recommendedName>
        <fullName evidence="3">Uncharacterized GPI-anchored protein At5g19230-like domain-containing protein</fullName>
    </recommendedName>
</protein>
<dbReference type="PANTHER" id="PTHR33976">
    <property type="entry name" value="OS07G0645000 PROTEIN"/>
    <property type="match status" value="1"/>
</dbReference>
<keyword evidence="1" id="KW-0812">Transmembrane</keyword>
<dbReference type="Proteomes" id="UP000091857">
    <property type="component" value="Chromosome 8"/>
</dbReference>
<keyword evidence="1" id="KW-1133">Transmembrane helix</keyword>
<dbReference type="OrthoDB" id="753138at2759"/>
<evidence type="ECO:0000256" key="2">
    <source>
        <dbReference type="SAM" id="SignalP"/>
    </source>
</evidence>
<dbReference type="AlphaFoldDB" id="A0A2C9VFP4"/>
<evidence type="ECO:0000313" key="4">
    <source>
        <dbReference type="EMBL" id="OAY44091.1"/>
    </source>
</evidence>
<feature type="domain" description="Uncharacterized GPI-anchored protein At5g19230-like" evidence="3">
    <location>
        <begin position="32"/>
        <end position="152"/>
    </location>
</feature>
<keyword evidence="2" id="KW-0732">Signal</keyword>
<comment type="caution">
    <text evidence="4">The sequence shown here is derived from an EMBL/GenBank/DDBJ whole genome shotgun (WGS) entry which is preliminary data.</text>
</comment>
<feature type="signal peptide" evidence="2">
    <location>
        <begin position="1"/>
        <end position="17"/>
    </location>
</feature>
<keyword evidence="5" id="KW-1185">Reference proteome</keyword>
<dbReference type="Pfam" id="PF25884">
    <property type="entry name" value="At5g19230"/>
    <property type="match status" value="1"/>
</dbReference>
<dbReference type="STRING" id="3983.A0A2C9VFP4"/>
<feature type="chain" id="PRO_5012338583" description="Uncharacterized GPI-anchored protein At5g19230-like domain-containing protein" evidence="2">
    <location>
        <begin position="18"/>
        <end position="191"/>
    </location>
</feature>
<organism evidence="4 5">
    <name type="scientific">Manihot esculenta</name>
    <name type="common">Cassava</name>
    <name type="synonym">Jatropha manihot</name>
    <dbReference type="NCBI Taxonomy" id="3983"/>
    <lineage>
        <taxon>Eukaryota</taxon>
        <taxon>Viridiplantae</taxon>
        <taxon>Streptophyta</taxon>
        <taxon>Embryophyta</taxon>
        <taxon>Tracheophyta</taxon>
        <taxon>Spermatophyta</taxon>
        <taxon>Magnoliopsida</taxon>
        <taxon>eudicotyledons</taxon>
        <taxon>Gunneridae</taxon>
        <taxon>Pentapetalae</taxon>
        <taxon>rosids</taxon>
        <taxon>fabids</taxon>
        <taxon>Malpighiales</taxon>
        <taxon>Euphorbiaceae</taxon>
        <taxon>Crotonoideae</taxon>
        <taxon>Manihoteae</taxon>
        <taxon>Manihot</taxon>
    </lineage>
</organism>
<proteinExistence type="predicted"/>
<keyword evidence="1" id="KW-0472">Membrane</keyword>
<gene>
    <name evidence="4" type="ORF">MANES_08G121700v8</name>
</gene>
<dbReference type="EMBL" id="CM004394">
    <property type="protein sequence ID" value="OAY44091.1"/>
    <property type="molecule type" value="Genomic_DNA"/>
</dbReference>
<evidence type="ECO:0000256" key="1">
    <source>
        <dbReference type="SAM" id="Phobius"/>
    </source>
</evidence>
<dbReference type="OMA" id="DCVADEI"/>
<name>A0A2C9VFP4_MANES</name>
<accession>A0A2C9VFP4</accession>
<sequence length="191" mass="20555">MASLKLLMILLFGLLHAIFFLPSPVVSSDKDEDNVLQGINSYRSSLRLPTLSKNENAGCLADKIADKLENQPCNGTGATSVQVNNYSGLLSKCNIKINSTTDGAVLPVCVRKLVPTLVLTNYTRTQYAKYLNDSRFTGVGLGSEDDWMVVVLSTNTSSGSFSGAVSLMSSVAFCHCLVSLLVGMLVYVLVY</sequence>
<dbReference type="PANTHER" id="PTHR33976:SF2">
    <property type="entry name" value="GLYCOPROTEIN MEMBRANE GPI-ANCHORED"/>
    <property type="match status" value="1"/>
</dbReference>
<dbReference type="InterPro" id="IPR059083">
    <property type="entry name" value="At5g19230_dom"/>
</dbReference>
<dbReference type="InterPro" id="IPR045285">
    <property type="entry name" value="At5g19230-like"/>
</dbReference>
<evidence type="ECO:0000259" key="3">
    <source>
        <dbReference type="Pfam" id="PF25884"/>
    </source>
</evidence>